<dbReference type="Proteomes" id="UP001187531">
    <property type="component" value="Unassembled WGS sequence"/>
</dbReference>
<dbReference type="InterPro" id="IPR026307">
    <property type="entry name" value="TMEM132"/>
</dbReference>
<sequence length="300" mass="33745">MIYQRAFFFATLIPKYFSEFYRDVIRIENSDNALFLTELSTNLSPTSVVLHNEDTDHLHLSSERFILIKPNEAVGVNAIFGPLNARQTISGRSVMHEVSNNHNDVTAHLITNEVSRDNPVVRVLFHTGILRRKVPIVSDNAEHETHFCVQLEARSSDSGLKRVASCEPNQHEQTCLATLVIPTEWWFGVIRWNRKAHKGKKPIKSVKNTVELFYSVYDVHGKSCATIKGVPSTQLMPSTHVGNVLLKSDQENVVEIVNDSNVKIITPDIPLYPQTNLYATVLANTSGLYSAAWPITLTVR</sequence>
<dbReference type="PANTHER" id="PTHR13388:SF11">
    <property type="entry name" value="DETONATOR, ISOFORM E"/>
    <property type="match status" value="1"/>
</dbReference>
<dbReference type="AlphaFoldDB" id="A0AA88HND9"/>
<accession>A0AA88HND9</accession>
<protein>
    <submittedName>
        <fullName evidence="1">Uncharacterized protein</fullName>
    </submittedName>
</protein>
<evidence type="ECO:0000313" key="1">
    <source>
        <dbReference type="EMBL" id="KAK2714323.1"/>
    </source>
</evidence>
<proteinExistence type="predicted"/>
<reference evidence="1" key="1">
    <citation type="submission" date="2023-07" db="EMBL/GenBank/DDBJ databases">
        <title>Chromosome-level genome assembly of Artemia franciscana.</title>
        <authorList>
            <person name="Jo E."/>
        </authorList>
    </citation>
    <scope>NUCLEOTIDE SEQUENCE</scope>
    <source>
        <tissue evidence="1">Whole body</tissue>
    </source>
</reference>
<organism evidence="1 2">
    <name type="scientific">Artemia franciscana</name>
    <name type="common">Brine shrimp</name>
    <name type="synonym">Artemia sanfranciscana</name>
    <dbReference type="NCBI Taxonomy" id="6661"/>
    <lineage>
        <taxon>Eukaryota</taxon>
        <taxon>Metazoa</taxon>
        <taxon>Ecdysozoa</taxon>
        <taxon>Arthropoda</taxon>
        <taxon>Crustacea</taxon>
        <taxon>Branchiopoda</taxon>
        <taxon>Anostraca</taxon>
        <taxon>Artemiidae</taxon>
        <taxon>Artemia</taxon>
    </lineage>
</organism>
<comment type="caution">
    <text evidence="1">The sequence shown here is derived from an EMBL/GenBank/DDBJ whole genome shotgun (WGS) entry which is preliminary data.</text>
</comment>
<name>A0AA88HND9_ARTSF</name>
<gene>
    <name evidence="1" type="ORF">QYM36_008777</name>
</gene>
<keyword evidence="2" id="KW-1185">Reference proteome</keyword>
<evidence type="ECO:0000313" key="2">
    <source>
        <dbReference type="Proteomes" id="UP001187531"/>
    </source>
</evidence>
<dbReference type="EMBL" id="JAVRJZ010000013">
    <property type="protein sequence ID" value="KAK2714323.1"/>
    <property type="molecule type" value="Genomic_DNA"/>
</dbReference>
<dbReference type="PANTHER" id="PTHR13388">
    <property type="entry name" value="DETONATOR, ISOFORM E"/>
    <property type="match status" value="1"/>
</dbReference>